<dbReference type="InterPro" id="IPR000524">
    <property type="entry name" value="Tscrpt_reg_HTH_GntR"/>
</dbReference>
<dbReference type="PROSITE" id="PS50949">
    <property type="entry name" value="HTH_GNTR"/>
    <property type="match status" value="1"/>
</dbReference>
<keyword evidence="2" id="KW-0238">DNA-binding</keyword>
<keyword evidence="3" id="KW-0804">Transcription</keyword>
<dbReference type="GO" id="GO:0003677">
    <property type="term" value="F:DNA binding"/>
    <property type="evidence" value="ECO:0007669"/>
    <property type="project" value="UniProtKB-KW"/>
</dbReference>
<protein>
    <recommendedName>
        <fullName evidence="4">HTH gntR-type domain-containing protein</fullName>
    </recommendedName>
</protein>
<evidence type="ECO:0000256" key="3">
    <source>
        <dbReference type="ARBA" id="ARBA00023163"/>
    </source>
</evidence>
<dbReference type="SMART" id="SM00895">
    <property type="entry name" value="FCD"/>
    <property type="match status" value="1"/>
</dbReference>
<evidence type="ECO:0000313" key="5">
    <source>
        <dbReference type="EMBL" id="GFJ87833.1"/>
    </source>
</evidence>
<dbReference type="SUPFAM" id="SSF46785">
    <property type="entry name" value="Winged helix' DNA-binding domain"/>
    <property type="match status" value="1"/>
</dbReference>
<dbReference type="InterPro" id="IPR011711">
    <property type="entry name" value="GntR_C"/>
</dbReference>
<feature type="domain" description="HTH gntR-type" evidence="4">
    <location>
        <begin position="25"/>
        <end position="92"/>
    </location>
</feature>
<dbReference type="EMBL" id="BLPG01000001">
    <property type="protein sequence ID" value="GFJ87833.1"/>
    <property type="molecule type" value="Genomic_DNA"/>
</dbReference>
<gene>
    <name evidence="5" type="ORF">Prum_014750</name>
</gene>
<organism evidence="5 6">
    <name type="scientific">Phytohabitans rumicis</name>
    <dbReference type="NCBI Taxonomy" id="1076125"/>
    <lineage>
        <taxon>Bacteria</taxon>
        <taxon>Bacillati</taxon>
        <taxon>Actinomycetota</taxon>
        <taxon>Actinomycetes</taxon>
        <taxon>Micromonosporales</taxon>
        <taxon>Micromonosporaceae</taxon>
    </lineage>
</organism>
<keyword evidence="6" id="KW-1185">Reference proteome</keyword>
<name>A0A6V8KRR6_9ACTN</name>
<dbReference type="SMART" id="SM00345">
    <property type="entry name" value="HTH_GNTR"/>
    <property type="match status" value="1"/>
</dbReference>
<dbReference type="CDD" id="cd07377">
    <property type="entry name" value="WHTH_GntR"/>
    <property type="match status" value="1"/>
</dbReference>
<dbReference type="AlphaFoldDB" id="A0A6V8KRR6"/>
<dbReference type="InterPro" id="IPR036388">
    <property type="entry name" value="WH-like_DNA-bd_sf"/>
</dbReference>
<comment type="caution">
    <text evidence="5">The sequence shown here is derived from an EMBL/GenBank/DDBJ whole genome shotgun (WGS) entry which is preliminary data.</text>
</comment>
<dbReference type="InterPro" id="IPR036390">
    <property type="entry name" value="WH_DNA-bd_sf"/>
</dbReference>
<evidence type="ECO:0000313" key="6">
    <source>
        <dbReference type="Proteomes" id="UP000482960"/>
    </source>
</evidence>
<dbReference type="PANTHER" id="PTHR43537">
    <property type="entry name" value="TRANSCRIPTIONAL REGULATOR, GNTR FAMILY"/>
    <property type="match status" value="1"/>
</dbReference>
<dbReference type="SUPFAM" id="SSF48008">
    <property type="entry name" value="GntR ligand-binding domain-like"/>
    <property type="match status" value="1"/>
</dbReference>
<dbReference type="PANTHER" id="PTHR43537:SF5">
    <property type="entry name" value="UXU OPERON TRANSCRIPTIONAL REGULATOR"/>
    <property type="match status" value="1"/>
</dbReference>
<proteinExistence type="predicted"/>
<dbReference type="InterPro" id="IPR008920">
    <property type="entry name" value="TF_FadR/GntR_C"/>
</dbReference>
<keyword evidence="1" id="KW-0805">Transcription regulation</keyword>
<dbReference type="RefSeq" id="WP_173074948.1">
    <property type="nucleotide sequence ID" value="NZ_BAABJB010000029.1"/>
</dbReference>
<evidence type="ECO:0000256" key="2">
    <source>
        <dbReference type="ARBA" id="ARBA00023125"/>
    </source>
</evidence>
<dbReference type="Gene3D" id="1.10.10.10">
    <property type="entry name" value="Winged helix-like DNA-binding domain superfamily/Winged helix DNA-binding domain"/>
    <property type="match status" value="1"/>
</dbReference>
<dbReference type="Pfam" id="PF07729">
    <property type="entry name" value="FCD"/>
    <property type="match status" value="1"/>
</dbReference>
<evidence type="ECO:0000259" key="4">
    <source>
        <dbReference type="PROSITE" id="PS50949"/>
    </source>
</evidence>
<dbReference type="Gene3D" id="1.20.120.530">
    <property type="entry name" value="GntR ligand-binding domain-like"/>
    <property type="match status" value="1"/>
</dbReference>
<accession>A0A6V8KRR6</accession>
<reference evidence="5 6" key="2">
    <citation type="submission" date="2020-03" db="EMBL/GenBank/DDBJ databases">
        <authorList>
            <person name="Ichikawa N."/>
            <person name="Kimura A."/>
            <person name="Kitahashi Y."/>
            <person name="Uohara A."/>
        </authorList>
    </citation>
    <scope>NUCLEOTIDE SEQUENCE [LARGE SCALE GENOMIC DNA]</scope>
    <source>
        <strain evidence="5 6">NBRC 108638</strain>
    </source>
</reference>
<reference evidence="5 6" key="1">
    <citation type="submission" date="2020-03" db="EMBL/GenBank/DDBJ databases">
        <title>Whole genome shotgun sequence of Phytohabitans rumicis NBRC 108638.</title>
        <authorList>
            <person name="Komaki H."/>
            <person name="Tamura T."/>
        </authorList>
    </citation>
    <scope>NUCLEOTIDE SEQUENCE [LARGE SCALE GENOMIC DNA]</scope>
    <source>
        <strain evidence="5 6">NBRC 108638</strain>
    </source>
</reference>
<dbReference type="Pfam" id="PF00392">
    <property type="entry name" value="GntR"/>
    <property type="match status" value="1"/>
</dbReference>
<sequence>MDESTPSTEAANELIQLLELSDRREPAVVEIAVWVALGIIEGRLRPGQDLNSVDLANRFQSSRTPVREALALLESEGLVEMRARRRPRVASFSPQQVREVFIVRAHLLSMAGQLAATQASDDDLATLSSIVDTLKKHAANNDDANYRWTHFKFFDVIADIAGNITMKGILNSLFVRTLSVRRTLSQPERLTESLHYAELTLEALQQRDSELVALLMRRSVLAALAAIERSGYGRT</sequence>
<dbReference type="GO" id="GO:0003700">
    <property type="term" value="F:DNA-binding transcription factor activity"/>
    <property type="evidence" value="ECO:0007669"/>
    <property type="project" value="InterPro"/>
</dbReference>
<dbReference type="Proteomes" id="UP000482960">
    <property type="component" value="Unassembled WGS sequence"/>
</dbReference>
<evidence type="ECO:0000256" key="1">
    <source>
        <dbReference type="ARBA" id="ARBA00023015"/>
    </source>
</evidence>